<accession>A0A2Z7BWA9</accession>
<evidence type="ECO:0000313" key="3">
    <source>
        <dbReference type="Proteomes" id="UP000250235"/>
    </source>
</evidence>
<dbReference type="EMBL" id="KV001717">
    <property type="protein sequence ID" value="KZV38861.1"/>
    <property type="molecule type" value="Genomic_DNA"/>
</dbReference>
<keyword evidence="3" id="KW-1185">Reference proteome</keyword>
<dbReference type="AlphaFoldDB" id="A0A2Z7BWA9"/>
<name>A0A2Z7BWA9_9LAMI</name>
<dbReference type="Proteomes" id="UP000250235">
    <property type="component" value="Unassembled WGS sequence"/>
</dbReference>
<proteinExistence type="predicted"/>
<organism evidence="2 3">
    <name type="scientific">Dorcoceras hygrometricum</name>
    <dbReference type="NCBI Taxonomy" id="472368"/>
    <lineage>
        <taxon>Eukaryota</taxon>
        <taxon>Viridiplantae</taxon>
        <taxon>Streptophyta</taxon>
        <taxon>Embryophyta</taxon>
        <taxon>Tracheophyta</taxon>
        <taxon>Spermatophyta</taxon>
        <taxon>Magnoliopsida</taxon>
        <taxon>eudicotyledons</taxon>
        <taxon>Gunneridae</taxon>
        <taxon>Pentapetalae</taxon>
        <taxon>asterids</taxon>
        <taxon>lamiids</taxon>
        <taxon>Lamiales</taxon>
        <taxon>Gesneriaceae</taxon>
        <taxon>Didymocarpoideae</taxon>
        <taxon>Trichosporeae</taxon>
        <taxon>Loxocarpinae</taxon>
        <taxon>Dorcoceras</taxon>
    </lineage>
</organism>
<sequence>MTSALMSSQSADGFQQMMLSAKEKRRRIVNSADDEDQQMKRSLSVEATSYWRSADEESADEDSADEAKRKAEATSCLESADEKRSARGSDVVEEEIQQRATIQQEDVAMEIISRREDSAGSNSTSSRELICISCCYASSRCEIQSQDPVARFSRKIQQKRKRSSSRFGSAGAKQLTTYEELRELDRSVAPKWKEDKIAFWSAEEFWKLSNGKYFYRGYILEATQFEEGVLYEVVDPSEVEEGEM</sequence>
<feature type="compositionally biased region" description="Polar residues" evidence="1">
    <location>
        <begin position="1"/>
        <end position="13"/>
    </location>
</feature>
<gene>
    <name evidence="2" type="ORF">F511_27076</name>
</gene>
<evidence type="ECO:0000256" key="1">
    <source>
        <dbReference type="SAM" id="MobiDB-lite"/>
    </source>
</evidence>
<feature type="region of interest" description="Disordered" evidence="1">
    <location>
        <begin position="1"/>
        <end position="99"/>
    </location>
</feature>
<evidence type="ECO:0000313" key="2">
    <source>
        <dbReference type="EMBL" id="KZV38861.1"/>
    </source>
</evidence>
<protein>
    <submittedName>
        <fullName evidence="2">Uncharacterized protein</fullName>
    </submittedName>
</protein>
<reference evidence="2 3" key="1">
    <citation type="journal article" date="2015" name="Proc. Natl. Acad. Sci. U.S.A.">
        <title>The resurrection genome of Boea hygrometrica: A blueprint for survival of dehydration.</title>
        <authorList>
            <person name="Xiao L."/>
            <person name="Yang G."/>
            <person name="Zhang L."/>
            <person name="Yang X."/>
            <person name="Zhao S."/>
            <person name="Ji Z."/>
            <person name="Zhou Q."/>
            <person name="Hu M."/>
            <person name="Wang Y."/>
            <person name="Chen M."/>
            <person name="Xu Y."/>
            <person name="Jin H."/>
            <person name="Xiao X."/>
            <person name="Hu G."/>
            <person name="Bao F."/>
            <person name="Hu Y."/>
            <person name="Wan P."/>
            <person name="Li L."/>
            <person name="Deng X."/>
            <person name="Kuang T."/>
            <person name="Xiang C."/>
            <person name="Zhu J.K."/>
            <person name="Oliver M.J."/>
            <person name="He Y."/>
        </authorList>
    </citation>
    <scope>NUCLEOTIDE SEQUENCE [LARGE SCALE GENOMIC DNA]</scope>
    <source>
        <strain evidence="3">cv. XS01</strain>
    </source>
</reference>